<dbReference type="AlphaFoldDB" id="A0A6L3JP35"/>
<dbReference type="InterPro" id="IPR011051">
    <property type="entry name" value="RmlC_Cupin_sf"/>
</dbReference>
<dbReference type="Proteomes" id="UP000482653">
    <property type="component" value="Unassembled WGS sequence"/>
</dbReference>
<dbReference type="Gene3D" id="2.60.120.10">
    <property type="entry name" value="Jelly Rolls"/>
    <property type="match status" value="1"/>
</dbReference>
<comment type="caution">
    <text evidence="2">The sequence shown here is derived from an EMBL/GenBank/DDBJ whole genome shotgun (WGS) entry which is preliminary data.</text>
</comment>
<dbReference type="GO" id="GO:0008697">
    <property type="term" value="F:4-deoxy-L-threo-5-hexosulose-uronate ketol-isomerase activity"/>
    <property type="evidence" value="ECO:0007669"/>
    <property type="project" value="UniProtKB-EC"/>
</dbReference>
<keyword evidence="2" id="KW-0413">Isomerase</keyword>
<dbReference type="SUPFAM" id="SSF51182">
    <property type="entry name" value="RmlC-like cupins"/>
    <property type="match status" value="1"/>
</dbReference>
<dbReference type="EC" id="5.3.1.17" evidence="2"/>
<accession>A0A6L3JP35</accession>
<proteinExistence type="predicted"/>
<keyword evidence="1" id="KW-0732">Signal</keyword>
<dbReference type="EMBL" id="VVYX01000371">
    <property type="protein sequence ID" value="KAA5401083.1"/>
    <property type="molecule type" value="Genomic_DNA"/>
</dbReference>
<feature type="signal peptide" evidence="1">
    <location>
        <begin position="1"/>
        <end position="19"/>
    </location>
</feature>
<evidence type="ECO:0000256" key="1">
    <source>
        <dbReference type="SAM" id="SignalP"/>
    </source>
</evidence>
<feature type="non-terminal residue" evidence="2">
    <location>
        <position position="55"/>
    </location>
</feature>
<feature type="chain" id="PRO_5027088572" evidence="1">
    <location>
        <begin position="20"/>
        <end position="55"/>
    </location>
</feature>
<organism evidence="2 3">
    <name type="scientific">Bacteroides cellulosilyticus</name>
    <dbReference type="NCBI Taxonomy" id="246787"/>
    <lineage>
        <taxon>Bacteria</taxon>
        <taxon>Pseudomonadati</taxon>
        <taxon>Bacteroidota</taxon>
        <taxon>Bacteroidia</taxon>
        <taxon>Bacteroidales</taxon>
        <taxon>Bacteroidaceae</taxon>
        <taxon>Bacteroides</taxon>
    </lineage>
</organism>
<evidence type="ECO:0000313" key="2">
    <source>
        <dbReference type="EMBL" id="KAA5401083.1"/>
    </source>
</evidence>
<gene>
    <name evidence="2" type="ORF">F2Y87_31035</name>
</gene>
<reference evidence="2 3" key="1">
    <citation type="journal article" date="2019" name="Nat. Med.">
        <title>A library of human gut bacterial isolates paired with longitudinal multiomics data enables mechanistic microbiome research.</title>
        <authorList>
            <person name="Poyet M."/>
            <person name="Groussin M."/>
            <person name="Gibbons S.M."/>
            <person name="Avila-Pacheco J."/>
            <person name="Jiang X."/>
            <person name="Kearney S.M."/>
            <person name="Perrotta A.R."/>
            <person name="Berdy B."/>
            <person name="Zhao S."/>
            <person name="Lieberman T.D."/>
            <person name="Swanson P.K."/>
            <person name="Smith M."/>
            <person name="Roesemann S."/>
            <person name="Alexander J.E."/>
            <person name="Rich S.A."/>
            <person name="Livny J."/>
            <person name="Vlamakis H."/>
            <person name="Clish C."/>
            <person name="Bullock K."/>
            <person name="Deik A."/>
            <person name="Scott J."/>
            <person name="Pierce K.A."/>
            <person name="Xavier R.J."/>
            <person name="Alm E.J."/>
        </authorList>
    </citation>
    <scope>NUCLEOTIDE SEQUENCE [LARGE SCALE GENOMIC DNA]</scope>
    <source>
        <strain evidence="2 3">BIOML-A8</strain>
    </source>
</reference>
<protein>
    <submittedName>
        <fullName evidence="2">5-dehydro-4-deoxy-D-glucuronate isomerase</fullName>
        <ecNumber evidence="2">5.3.1.17</ecNumber>
    </submittedName>
</protein>
<name>A0A6L3JP35_9BACE</name>
<sequence>MKKLAIAMMLSVSALAASAQVNYKVQTACHPQDVKHYDTERLRSSFMMEKVMAPD</sequence>
<dbReference type="InterPro" id="IPR014710">
    <property type="entry name" value="RmlC-like_jellyroll"/>
</dbReference>
<evidence type="ECO:0000313" key="3">
    <source>
        <dbReference type="Proteomes" id="UP000482653"/>
    </source>
</evidence>